<comment type="caution">
    <text evidence="1">The sequence shown here is derived from an EMBL/GenBank/DDBJ whole genome shotgun (WGS) entry which is preliminary data.</text>
</comment>
<dbReference type="AlphaFoldDB" id="A0A0F9LH52"/>
<accession>A0A0F9LH52</accession>
<dbReference type="EMBL" id="LAZR01006351">
    <property type="protein sequence ID" value="KKM92768.1"/>
    <property type="molecule type" value="Genomic_DNA"/>
</dbReference>
<gene>
    <name evidence="1" type="ORF">LCGC14_1215090</name>
</gene>
<reference evidence="1" key="1">
    <citation type="journal article" date="2015" name="Nature">
        <title>Complex archaea that bridge the gap between prokaryotes and eukaryotes.</title>
        <authorList>
            <person name="Spang A."/>
            <person name="Saw J.H."/>
            <person name="Jorgensen S.L."/>
            <person name="Zaremba-Niedzwiedzka K."/>
            <person name="Martijn J."/>
            <person name="Lind A.E."/>
            <person name="van Eijk R."/>
            <person name="Schleper C."/>
            <person name="Guy L."/>
            <person name="Ettema T.J."/>
        </authorList>
    </citation>
    <scope>NUCLEOTIDE SEQUENCE</scope>
</reference>
<name>A0A0F9LH52_9ZZZZ</name>
<proteinExistence type="predicted"/>
<organism evidence="1">
    <name type="scientific">marine sediment metagenome</name>
    <dbReference type="NCBI Taxonomy" id="412755"/>
    <lineage>
        <taxon>unclassified sequences</taxon>
        <taxon>metagenomes</taxon>
        <taxon>ecological metagenomes</taxon>
    </lineage>
</organism>
<protein>
    <submittedName>
        <fullName evidence="1">Uncharacterized protein</fullName>
    </submittedName>
</protein>
<sequence>MKYVIIGIILMILVFFSFGAFVEAPRLGKARNDFCESIGYETFSWLSLTGQRCNKEEGNKIIVTEIHCPSESIFFKYFTMQPIKKEDLNCKQIEKKI</sequence>
<evidence type="ECO:0000313" key="1">
    <source>
        <dbReference type="EMBL" id="KKM92768.1"/>
    </source>
</evidence>